<accession>A0A0C9ZLZ8</accession>
<feature type="region of interest" description="Disordered" evidence="1">
    <location>
        <begin position="101"/>
        <end position="135"/>
    </location>
</feature>
<dbReference type="STRING" id="765257.A0A0C9ZLZ8"/>
<dbReference type="OrthoDB" id="1897642at2759"/>
<evidence type="ECO:0000313" key="3">
    <source>
        <dbReference type="Proteomes" id="UP000054018"/>
    </source>
</evidence>
<dbReference type="EMBL" id="KN833686">
    <property type="protein sequence ID" value="KIK30486.1"/>
    <property type="molecule type" value="Genomic_DNA"/>
</dbReference>
<dbReference type="Proteomes" id="UP000054018">
    <property type="component" value="Unassembled WGS sequence"/>
</dbReference>
<dbReference type="AlphaFoldDB" id="A0A0C9ZLZ8"/>
<protein>
    <submittedName>
        <fullName evidence="2">Uncharacterized protein</fullName>
    </submittedName>
</protein>
<dbReference type="HOGENOM" id="CLU_514941_0_0_1"/>
<gene>
    <name evidence="2" type="ORF">PISMIDRAFT_296268</name>
</gene>
<proteinExistence type="predicted"/>
<reference evidence="3" key="2">
    <citation type="submission" date="2015-01" db="EMBL/GenBank/DDBJ databases">
        <title>Evolutionary Origins and Diversification of the Mycorrhizal Mutualists.</title>
        <authorList>
            <consortium name="DOE Joint Genome Institute"/>
            <consortium name="Mycorrhizal Genomics Consortium"/>
            <person name="Kohler A."/>
            <person name="Kuo A."/>
            <person name="Nagy L.G."/>
            <person name="Floudas D."/>
            <person name="Copeland A."/>
            <person name="Barry K.W."/>
            <person name="Cichocki N."/>
            <person name="Veneault-Fourrey C."/>
            <person name="LaButti K."/>
            <person name="Lindquist E.A."/>
            <person name="Lipzen A."/>
            <person name="Lundell T."/>
            <person name="Morin E."/>
            <person name="Murat C."/>
            <person name="Riley R."/>
            <person name="Ohm R."/>
            <person name="Sun H."/>
            <person name="Tunlid A."/>
            <person name="Henrissat B."/>
            <person name="Grigoriev I.V."/>
            <person name="Hibbett D.S."/>
            <person name="Martin F."/>
        </authorList>
    </citation>
    <scope>NUCLEOTIDE SEQUENCE [LARGE SCALE GENOMIC DNA]</scope>
    <source>
        <strain evidence="3">441</strain>
    </source>
</reference>
<organism evidence="2 3">
    <name type="scientific">Pisolithus microcarpus 441</name>
    <dbReference type="NCBI Taxonomy" id="765257"/>
    <lineage>
        <taxon>Eukaryota</taxon>
        <taxon>Fungi</taxon>
        <taxon>Dikarya</taxon>
        <taxon>Basidiomycota</taxon>
        <taxon>Agaricomycotina</taxon>
        <taxon>Agaricomycetes</taxon>
        <taxon>Agaricomycetidae</taxon>
        <taxon>Boletales</taxon>
        <taxon>Sclerodermatineae</taxon>
        <taxon>Pisolithaceae</taxon>
        <taxon>Pisolithus</taxon>
    </lineage>
</organism>
<name>A0A0C9ZLZ8_9AGAM</name>
<reference evidence="2 3" key="1">
    <citation type="submission" date="2014-04" db="EMBL/GenBank/DDBJ databases">
        <authorList>
            <consortium name="DOE Joint Genome Institute"/>
            <person name="Kuo A."/>
            <person name="Kohler A."/>
            <person name="Costa M.D."/>
            <person name="Nagy L.G."/>
            <person name="Floudas D."/>
            <person name="Copeland A."/>
            <person name="Barry K.W."/>
            <person name="Cichocki N."/>
            <person name="Veneault-Fourrey C."/>
            <person name="LaButti K."/>
            <person name="Lindquist E.A."/>
            <person name="Lipzen A."/>
            <person name="Lundell T."/>
            <person name="Morin E."/>
            <person name="Murat C."/>
            <person name="Sun H."/>
            <person name="Tunlid A."/>
            <person name="Henrissat B."/>
            <person name="Grigoriev I.V."/>
            <person name="Hibbett D.S."/>
            <person name="Martin F."/>
            <person name="Nordberg H.P."/>
            <person name="Cantor M.N."/>
            <person name="Hua S.X."/>
        </authorList>
    </citation>
    <scope>NUCLEOTIDE SEQUENCE [LARGE SCALE GENOMIC DNA]</scope>
    <source>
        <strain evidence="2 3">441</strain>
    </source>
</reference>
<feature type="region of interest" description="Disordered" evidence="1">
    <location>
        <begin position="1"/>
        <end position="86"/>
    </location>
</feature>
<sequence>MEDVQPNEVRMSRKGSSRVPTVRSSHRGTSWRGYRGRGQSQRTSEDNTTKRSQPYGRIPAPSRQRLTAQPPPRLPSHERHSYSQVSKNRAGMVAHFNQPPRRAETGAVSVPPVSCQQGLSSLGKPRRDSKQLDVEPSSECLGRALVEGSQPVCEEWFSKKKRTQLLDRDCGSSVNGFQCGDPDPSTLLSCANHNRICGRTEDHSLRRAVHAPAHGVDRKNHPNEVQTHPAVYPPPRIQSKRCSPQPAKQLVATHKPDDRRSSYVTEPEAVAPVNMSPSSRNLISTVETEQFHEGRFYQIPFRDGHQHAPIRSLASSTSINPGEIIDLTQELFESPVERVRRWDAFRSGVLDFPLLSPAQTITNHFPTATAATSSLETQRDTVELDLMEDDGGYCHYGHPIVVEPGRPTTPKAHEGSPSTSFDLLVENFRLPLESHDRFRRIVNIDEFSHIVVTMHGFINGVRETHSSRRCQALWSPSVPTQEHVDDACLLPSGHDTVSIVLAHAREDAQLTFLSLKDNQVSDTLIGSGH</sequence>
<evidence type="ECO:0000256" key="1">
    <source>
        <dbReference type="SAM" id="MobiDB-lite"/>
    </source>
</evidence>
<keyword evidence="3" id="KW-1185">Reference proteome</keyword>
<feature type="region of interest" description="Disordered" evidence="1">
    <location>
        <begin position="236"/>
        <end position="262"/>
    </location>
</feature>
<evidence type="ECO:0000313" key="2">
    <source>
        <dbReference type="EMBL" id="KIK30486.1"/>
    </source>
</evidence>